<sequence>MKNLNGIIRRGWFFDNYRHALASQGIKTKLNNQINSKVPPRDLYPLDWDDMFAIVDEEGWEGGELARLEAGGENLIYLFWWSSVNDNWEYFDFKKAFKSVEFAIENYINFSLHHDDEYVTLDEVVNLSVEEKRGFGTWGGDPMIRAKIINLYDEVVKAQRNIRDMTLSEKISLFDKVLDTEHQNGIVWRYLDSIPKLRERFKRWYV</sequence>
<reference evidence="1 2" key="1">
    <citation type="journal article" date="2016" name="Sci. Rep.">
        <title>Metabolic traits of an uncultured archaeal lineage -MSBL1- from brine pools of the Red Sea.</title>
        <authorList>
            <person name="Mwirichia R."/>
            <person name="Alam I."/>
            <person name="Rashid M."/>
            <person name="Vinu M."/>
            <person name="Ba-Alawi W."/>
            <person name="Anthony Kamau A."/>
            <person name="Kamanda Ngugi D."/>
            <person name="Goker M."/>
            <person name="Klenk H.P."/>
            <person name="Bajic V."/>
            <person name="Stingl U."/>
        </authorList>
    </citation>
    <scope>NUCLEOTIDE SEQUENCE [LARGE SCALE GENOMIC DNA]</scope>
    <source>
        <strain evidence="1">SCGC-AAA382A20</strain>
    </source>
</reference>
<evidence type="ECO:0000313" key="2">
    <source>
        <dbReference type="Proteomes" id="UP000070263"/>
    </source>
</evidence>
<organism evidence="1 2">
    <name type="scientific">candidate division MSBL1 archaeon SCGC-AAA382A20</name>
    <dbReference type="NCBI Taxonomy" id="1698280"/>
    <lineage>
        <taxon>Archaea</taxon>
        <taxon>Methanobacteriati</taxon>
        <taxon>Methanobacteriota</taxon>
        <taxon>candidate division MSBL1</taxon>
    </lineage>
</organism>
<dbReference type="Proteomes" id="UP000070263">
    <property type="component" value="Unassembled WGS sequence"/>
</dbReference>
<evidence type="ECO:0000313" key="1">
    <source>
        <dbReference type="EMBL" id="KXB07384.1"/>
    </source>
</evidence>
<gene>
    <name evidence="1" type="ORF">AKJ51_01440</name>
</gene>
<comment type="caution">
    <text evidence="1">The sequence shown here is derived from an EMBL/GenBank/DDBJ whole genome shotgun (WGS) entry which is preliminary data.</text>
</comment>
<name>A0A133VLQ5_9EURY</name>
<accession>A0A133VLQ5</accession>
<proteinExistence type="predicted"/>
<dbReference type="AlphaFoldDB" id="A0A133VLQ5"/>
<keyword evidence="2" id="KW-1185">Reference proteome</keyword>
<protein>
    <submittedName>
        <fullName evidence="1">Uncharacterized protein</fullName>
    </submittedName>
</protein>
<dbReference type="EMBL" id="LHYE01000009">
    <property type="protein sequence ID" value="KXB07384.1"/>
    <property type="molecule type" value="Genomic_DNA"/>
</dbReference>